<protein>
    <submittedName>
        <fullName evidence="1">Uncharacterized protein</fullName>
    </submittedName>
</protein>
<dbReference type="KEGG" id="cak:Caul_4496"/>
<dbReference type="AlphaFoldDB" id="B0T0W8"/>
<sequence>MVSIYKYVREERFARALIEQGQIYLRSLAYFRSYEDALVRGDPDDGKLRYQPEPGLTLTKTNGEIVTFPPGWRFRASVRAEDIFVYCLSLERSEALAEKFQSPFCVEIRNADALLAKTKRSVRIRSRLDRQNVYRGPVEYRDLAAAPGGDWALPEKLAFIKPPAWSWQTEYRMVVGRKGAFAVENVEVALENGLGDLTAAAIGNPLILAVGDLSRIAQLHRF</sequence>
<proteinExistence type="predicted"/>
<dbReference type="eggNOG" id="ENOG5033EI7">
    <property type="taxonomic scope" value="Bacteria"/>
</dbReference>
<dbReference type="OrthoDB" id="7546685at2"/>
<gene>
    <name evidence="1" type="ordered locus">Caul_4496</name>
</gene>
<accession>B0T0W8</accession>
<dbReference type="EMBL" id="CP000927">
    <property type="protein sequence ID" value="ABZ73616.1"/>
    <property type="molecule type" value="Genomic_DNA"/>
</dbReference>
<dbReference type="HOGENOM" id="CLU_1244502_0_0_5"/>
<name>B0T0W8_CAUSK</name>
<evidence type="ECO:0000313" key="1">
    <source>
        <dbReference type="EMBL" id="ABZ73616.1"/>
    </source>
</evidence>
<reference evidence="1" key="1">
    <citation type="submission" date="2008-01" db="EMBL/GenBank/DDBJ databases">
        <title>Complete sequence of chromosome of Caulobacter sp. K31.</title>
        <authorList>
            <consortium name="US DOE Joint Genome Institute"/>
            <person name="Copeland A."/>
            <person name="Lucas S."/>
            <person name="Lapidus A."/>
            <person name="Barry K."/>
            <person name="Glavina del Rio T."/>
            <person name="Dalin E."/>
            <person name="Tice H."/>
            <person name="Pitluck S."/>
            <person name="Bruce D."/>
            <person name="Goodwin L."/>
            <person name="Thompson L.S."/>
            <person name="Brettin T."/>
            <person name="Detter J.C."/>
            <person name="Han C."/>
            <person name="Schmutz J."/>
            <person name="Larimer F."/>
            <person name="Land M."/>
            <person name="Hauser L."/>
            <person name="Kyrpides N."/>
            <person name="Kim E."/>
            <person name="Stephens C."/>
            <person name="Richardson P."/>
        </authorList>
    </citation>
    <scope>NUCLEOTIDE SEQUENCE [LARGE SCALE GENOMIC DNA]</scope>
    <source>
        <strain evidence="1">K31</strain>
    </source>
</reference>
<organism evidence="1">
    <name type="scientific">Caulobacter sp. (strain K31)</name>
    <dbReference type="NCBI Taxonomy" id="366602"/>
    <lineage>
        <taxon>Bacteria</taxon>
        <taxon>Pseudomonadati</taxon>
        <taxon>Pseudomonadota</taxon>
        <taxon>Alphaproteobacteria</taxon>
        <taxon>Caulobacterales</taxon>
        <taxon>Caulobacteraceae</taxon>
        <taxon>Caulobacter</taxon>
    </lineage>
</organism>